<dbReference type="RefSeq" id="WP_035449811.1">
    <property type="nucleotide sequence ID" value="NZ_JNHN01000098.1"/>
</dbReference>
<sequence length="575" mass="67451">MDENVWEEVIQVNPAQAAFLVMPYKNGYVIYSRATGKSFITGAVIDDNIRLMPRGITTLTQATIGQALTKTLPSAFKMLEMLGYKQWDPVSKTGDYVVCRRPIEGWYKPYEHIMSFEYGISFSNGHMLYILTQGGNSRGPNADYNITDEALTLDKEKFDQEAAPTNRGNEHIFGRKSEHPVLKHHGNTFLSSMPYTPEQKWLLEPAKYYEEERGIRLFDVWNKIVRLQMQLIDARIANDAGLFKEIWNETVRLRQSITPFVSRDSTLFILGSIFDNIANVGMNYILNQYKVMDKLSFMIEILNFMVDKIDSCYYQLDERHIYYNATNDDYIRDFAEDHNYNWQQLANNDDSRRDLDCNPNQPIELTPDWGSAASFLEVAQERNYDFVTKLLTREPVDNNINEFFVKRDEEDDTMVNALMDKFCHYYRNHINKHLHYYRDRYGDARRANNKKSYNELAIERLEKHGWTVEQHTHAGMEPPQHDKYLLWASILAEKDERFPKKRFNGSKCKYTLISMNNTRVIEDREGRFAKDKRSERNQSILPEEATHFGDAVDKRVWTKYGHLLRQAYGFVDARI</sequence>
<protein>
    <submittedName>
        <fullName evidence="1">Uncharacterized protein</fullName>
    </submittedName>
</protein>
<dbReference type="EMBL" id="JNHN01000098">
    <property type="protein sequence ID" value="KDS56466.1"/>
    <property type="molecule type" value="Genomic_DNA"/>
</dbReference>
<gene>
    <name evidence="1" type="ORF">M094_4115</name>
</gene>
<evidence type="ECO:0000313" key="1">
    <source>
        <dbReference type="EMBL" id="KDS56466.1"/>
    </source>
</evidence>
<name>A0A078S4G7_BACUN</name>
<dbReference type="PATRIC" id="fig|1339349.3.peg.919"/>
<accession>A0A078S4G7</accession>
<dbReference type="AlphaFoldDB" id="A0A078S4G7"/>
<reference evidence="1 2" key="1">
    <citation type="submission" date="2014-04" db="EMBL/GenBank/DDBJ databases">
        <authorList>
            <person name="Sears C."/>
            <person name="Carroll K."/>
            <person name="Sack B.R."/>
            <person name="Qadri F."/>
            <person name="Myers L.L."/>
            <person name="Chung G.-T."/>
            <person name="Escheverria P."/>
            <person name="Fraser C.M."/>
            <person name="Sadzewicz L."/>
            <person name="Shefchek K.A."/>
            <person name="Tallon L."/>
            <person name="Das S.P."/>
            <person name="Daugherty S."/>
            <person name="Mongodin E.F."/>
        </authorList>
    </citation>
    <scope>NUCLEOTIDE SEQUENCE [LARGE SCALE GENOMIC DNA]</scope>
    <source>
        <strain evidence="1 2">3978 T3 ii</strain>
    </source>
</reference>
<proteinExistence type="predicted"/>
<evidence type="ECO:0000313" key="2">
    <source>
        <dbReference type="Proteomes" id="UP000028013"/>
    </source>
</evidence>
<comment type="caution">
    <text evidence="1">The sequence shown here is derived from an EMBL/GenBank/DDBJ whole genome shotgun (WGS) entry which is preliminary data.</text>
</comment>
<organism evidence="1 2">
    <name type="scientific">Bacteroides uniformis str. 3978 T3 ii</name>
    <dbReference type="NCBI Taxonomy" id="1339349"/>
    <lineage>
        <taxon>Bacteria</taxon>
        <taxon>Pseudomonadati</taxon>
        <taxon>Bacteroidota</taxon>
        <taxon>Bacteroidia</taxon>
        <taxon>Bacteroidales</taxon>
        <taxon>Bacteroidaceae</taxon>
        <taxon>Bacteroides</taxon>
    </lineage>
</organism>
<dbReference type="Proteomes" id="UP000028013">
    <property type="component" value="Unassembled WGS sequence"/>
</dbReference>